<evidence type="ECO:0000313" key="3">
    <source>
        <dbReference type="Proteomes" id="UP000249829"/>
    </source>
</evidence>
<gene>
    <name evidence="2" type="ORF">BO99DRAFT_448071</name>
</gene>
<evidence type="ECO:0000259" key="1">
    <source>
        <dbReference type="Pfam" id="PF07985"/>
    </source>
</evidence>
<dbReference type="OMA" id="WDITIHR"/>
<dbReference type="EMBL" id="KZ825282">
    <property type="protein sequence ID" value="PYI12857.1"/>
    <property type="molecule type" value="Genomic_DNA"/>
</dbReference>
<dbReference type="Pfam" id="PF07985">
    <property type="entry name" value="SRR1"/>
    <property type="match status" value="1"/>
</dbReference>
<feature type="domain" description="SRR1-like" evidence="1">
    <location>
        <begin position="184"/>
        <end position="306"/>
    </location>
</feature>
<accession>A0A2V5HLN3</accession>
<protein>
    <recommendedName>
        <fullName evidence="1">SRR1-like domain-containing protein</fullName>
    </recommendedName>
</protein>
<dbReference type="Proteomes" id="UP000249829">
    <property type="component" value="Unassembled WGS sequence"/>
</dbReference>
<keyword evidence="3" id="KW-1185">Reference proteome</keyword>
<reference evidence="2 3" key="1">
    <citation type="submission" date="2018-02" db="EMBL/GenBank/DDBJ databases">
        <title>The genomes of Aspergillus section Nigri reveals drivers in fungal speciation.</title>
        <authorList>
            <consortium name="DOE Joint Genome Institute"/>
            <person name="Vesth T.C."/>
            <person name="Nybo J."/>
            <person name="Theobald S."/>
            <person name="Brandl J."/>
            <person name="Frisvad J.C."/>
            <person name="Nielsen K.F."/>
            <person name="Lyhne E.K."/>
            <person name="Kogle M.E."/>
            <person name="Kuo A."/>
            <person name="Riley R."/>
            <person name="Clum A."/>
            <person name="Nolan M."/>
            <person name="Lipzen A."/>
            <person name="Salamov A."/>
            <person name="Henrissat B."/>
            <person name="Wiebenga A."/>
            <person name="De vries R.P."/>
            <person name="Grigoriev I.V."/>
            <person name="Mortensen U.H."/>
            <person name="Andersen M.R."/>
            <person name="Baker S.E."/>
        </authorList>
    </citation>
    <scope>NUCLEOTIDE SEQUENCE [LARGE SCALE GENOMIC DNA]</scope>
    <source>
        <strain evidence="2 3">CBS 115571</strain>
    </source>
</reference>
<dbReference type="InterPro" id="IPR012942">
    <property type="entry name" value="SRR1-like"/>
</dbReference>
<sequence length="385" mass="44502">MPLPLPGEDNQAQFMFTVARLTPGSSQPRRLENDEQEMFKCMQLYKLGVPLYTREAILNAYGQLKASKRGDIIKITAIDGTSVDFIINTGRVWIGADGYERELGKPRLCFMPIQRLESCVVPGQLHTIPCSIRVAHRVATRDPITKERFEYGVTAFEKVRLNLFTTLHFWRNSPYYQLLRYLLDDYPKMPRITKIIGFDCGSMSRDLQGQPSNNSRARYQHAFLIALKEYLDARNFETTGQEVRVYVQHEMYLERDIEVIRQFGVQVLQDPEGFLVVDEETVIFSCRPECPVRQVVADLAMPAMMIWDHERDPAKVNGMSVQRIFDPWSTRLDTMMRFYHVQEFVNDEINFGKMDVCIRRPMADVYHDLNDPDPGSEANIAQPVA</sequence>
<evidence type="ECO:0000313" key="2">
    <source>
        <dbReference type="EMBL" id="PYI12857.1"/>
    </source>
</evidence>
<dbReference type="PANTHER" id="PTHR42080">
    <property type="entry name" value="SRR1 DOMAIN-CONTAINING PROTEIN"/>
    <property type="match status" value="1"/>
</dbReference>
<name>A0A2V5HLN3_ASPV1</name>
<proteinExistence type="predicted"/>
<organism evidence="2 3">
    <name type="scientific">Aspergillus violaceofuscus (strain CBS 115571)</name>
    <dbReference type="NCBI Taxonomy" id="1450538"/>
    <lineage>
        <taxon>Eukaryota</taxon>
        <taxon>Fungi</taxon>
        <taxon>Dikarya</taxon>
        <taxon>Ascomycota</taxon>
        <taxon>Pezizomycotina</taxon>
        <taxon>Eurotiomycetes</taxon>
        <taxon>Eurotiomycetidae</taxon>
        <taxon>Eurotiales</taxon>
        <taxon>Aspergillaceae</taxon>
        <taxon>Aspergillus</taxon>
    </lineage>
</organism>
<dbReference type="AlphaFoldDB" id="A0A2V5HLN3"/>
<dbReference type="PANTHER" id="PTHR42080:SF3">
    <property type="entry name" value="SRR1-LIKE DOMAIN-CONTAINING PROTEIN"/>
    <property type="match status" value="1"/>
</dbReference>